<dbReference type="EMBL" id="FNXT01001202">
    <property type="protein sequence ID" value="SZX73934.1"/>
    <property type="molecule type" value="Genomic_DNA"/>
</dbReference>
<reference evidence="3 4" key="1">
    <citation type="submission" date="2016-10" db="EMBL/GenBank/DDBJ databases">
        <authorList>
            <person name="Cai Z."/>
        </authorList>
    </citation>
    <scope>NUCLEOTIDE SEQUENCE [LARGE SCALE GENOMIC DNA]</scope>
</reference>
<dbReference type="AlphaFoldDB" id="A0A383WAB6"/>
<dbReference type="SUPFAM" id="SSF53335">
    <property type="entry name" value="S-adenosyl-L-methionine-dependent methyltransferases"/>
    <property type="match status" value="1"/>
</dbReference>
<name>A0A383WAB6_TETOB</name>
<keyword evidence="4" id="KW-1185">Reference proteome</keyword>
<dbReference type="CDD" id="cd02440">
    <property type="entry name" value="AdoMet_MTases"/>
    <property type="match status" value="1"/>
</dbReference>
<proteinExistence type="predicted"/>
<accession>A0A383WAB6</accession>
<dbReference type="Gene3D" id="3.40.50.150">
    <property type="entry name" value="Vaccinia Virus protein VP39"/>
    <property type="match status" value="1"/>
</dbReference>
<organism evidence="3 4">
    <name type="scientific">Tetradesmus obliquus</name>
    <name type="common">Green alga</name>
    <name type="synonym">Acutodesmus obliquus</name>
    <dbReference type="NCBI Taxonomy" id="3088"/>
    <lineage>
        <taxon>Eukaryota</taxon>
        <taxon>Viridiplantae</taxon>
        <taxon>Chlorophyta</taxon>
        <taxon>core chlorophytes</taxon>
        <taxon>Chlorophyceae</taxon>
        <taxon>CS clade</taxon>
        <taxon>Sphaeropleales</taxon>
        <taxon>Scenedesmaceae</taxon>
        <taxon>Tetradesmus</taxon>
    </lineage>
</organism>
<protein>
    <recommendedName>
        <fullName evidence="1">Methyltransferase domain-containing protein</fullName>
    </recommendedName>
</protein>
<feature type="domain" description="Methyltransferase" evidence="1">
    <location>
        <begin position="35"/>
        <end position="112"/>
    </location>
</feature>
<dbReference type="InterPro" id="IPR029063">
    <property type="entry name" value="SAM-dependent_MTases_sf"/>
</dbReference>
<dbReference type="Proteomes" id="UP000256970">
    <property type="component" value="Unassembled WGS sequence"/>
</dbReference>
<dbReference type="InterPro" id="IPR025714">
    <property type="entry name" value="Methyltranfer_dom"/>
</dbReference>
<evidence type="ECO:0000259" key="1">
    <source>
        <dbReference type="Pfam" id="PF13847"/>
    </source>
</evidence>
<evidence type="ECO:0000313" key="3">
    <source>
        <dbReference type="EMBL" id="SZX73934.1"/>
    </source>
</evidence>
<dbReference type="EMBL" id="FNXT01000351">
    <property type="protein sequence ID" value="SZX63890.1"/>
    <property type="molecule type" value="Genomic_DNA"/>
</dbReference>
<sequence length="213" mass="22525">MVSSTKWHDMDGSPIVVTENVVEYRKAITELVTAEDVVLEVGCAEGVTTALIAGAAKQVVGIDKSPSQAAKAAARHQGIANLSFAQVDGYDLAAVRRLADTAGIRQFSVIFIDVSGSRKVGDVETLLVKYEQVFNPRLFVVKAYQLKRLIMRCQLCTVAGHAGGDEEQQQLMGTDVQVAKAAAAAGCLNQDGADLAGQQREQSDTAAASGCQL</sequence>
<gene>
    <name evidence="3" type="ORF">BQ4739_LOCUS14196</name>
    <name evidence="2" type="ORF">BQ4739_LOCUS4429</name>
</gene>
<evidence type="ECO:0000313" key="2">
    <source>
        <dbReference type="EMBL" id="SZX63890.1"/>
    </source>
</evidence>
<evidence type="ECO:0000313" key="4">
    <source>
        <dbReference type="Proteomes" id="UP000256970"/>
    </source>
</evidence>
<dbReference type="Pfam" id="PF13847">
    <property type="entry name" value="Methyltransf_31"/>
    <property type="match status" value="1"/>
</dbReference>